<evidence type="ECO:0000256" key="6">
    <source>
        <dbReference type="SAM" id="MobiDB-lite"/>
    </source>
</evidence>
<name>A0A7J7PCA8_9MAGN</name>
<feature type="region of interest" description="Disordered" evidence="6">
    <location>
        <begin position="92"/>
        <end position="113"/>
    </location>
</feature>
<dbReference type="AlphaFoldDB" id="A0A7J7PCA8"/>
<evidence type="ECO:0000259" key="7">
    <source>
        <dbReference type="PROSITE" id="PS50863"/>
    </source>
</evidence>
<dbReference type="PANTHER" id="PTHR31674">
    <property type="entry name" value="B3 DOMAIN-CONTAINING PROTEIN REM-LIKE 3-RELATED"/>
    <property type="match status" value="1"/>
</dbReference>
<feature type="domain" description="TF-B3" evidence="7">
    <location>
        <begin position="668"/>
        <end position="763"/>
    </location>
</feature>
<dbReference type="EMBL" id="JACGCM010000004">
    <property type="protein sequence ID" value="KAF6177077.1"/>
    <property type="molecule type" value="Genomic_DNA"/>
</dbReference>
<accession>A0A7J7PCA8</accession>
<keyword evidence="2" id="KW-0805">Transcription regulation</keyword>
<feature type="non-terminal residue" evidence="8">
    <location>
        <position position="1"/>
    </location>
</feature>
<keyword evidence="3" id="KW-0238">DNA-binding</keyword>
<feature type="domain" description="TF-B3" evidence="7">
    <location>
        <begin position="196"/>
        <end position="292"/>
    </location>
</feature>
<dbReference type="PROSITE" id="PS50863">
    <property type="entry name" value="B3"/>
    <property type="match status" value="4"/>
</dbReference>
<comment type="subcellular location">
    <subcellularLocation>
        <location evidence="1">Nucleus</location>
    </subcellularLocation>
</comment>
<dbReference type="Pfam" id="PF02362">
    <property type="entry name" value="B3"/>
    <property type="match status" value="4"/>
</dbReference>
<dbReference type="GO" id="GO:0005634">
    <property type="term" value="C:nucleus"/>
    <property type="evidence" value="ECO:0007669"/>
    <property type="project" value="UniProtKB-SubCell"/>
</dbReference>
<dbReference type="SUPFAM" id="SSF101936">
    <property type="entry name" value="DNA-binding pseudobarrel domain"/>
    <property type="match status" value="4"/>
</dbReference>
<evidence type="ECO:0000256" key="4">
    <source>
        <dbReference type="ARBA" id="ARBA00023163"/>
    </source>
</evidence>
<evidence type="ECO:0000313" key="8">
    <source>
        <dbReference type="EMBL" id="KAF6177077.1"/>
    </source>
</evidence>
<reference evidence="8 9" key="1">
    <citation type="journal article" date="2020" name="IScience">
        <title>Genome Sequencing of the Endangered Kingdonia uniflora (Circaeasteraceae, Ranunculales) Reveals Potential Mechanisms of Evolutionary Specialization.</title>
        <authorList>
            <person name="Sun Y."/>
            <person name="Deng T."/>
            <person name="Zhang A."/>
            <person name="Moore M.J."/>
            <person name="Landis J.B."/>
            <person name="Lin N."/>
            <person name="Zhang H."/>
            <person name="Zhang X."/>
            <person name="Huang J."/>
            <person name="Zhang X."/>
            <person name="Sun H."/>
            <person name="Wang H."/>
        </authorList>
    </citation>
    <scope>NUCLEOTIDE SEQUENCE [LARGE SCALE GENOMIC DNA]</scope>
    <source>
        <strain evidence="8">TB1705</strain>
        <tissue evidence="8">Leaf</tissue>
    </source>
</reference>
<protein>
    <recommendedName>
        <fullName evidence="7">TF-B3 domain-containing protein</fullName>
    </recommendedName>
</protein>
<dbReference type="OrthoDB" id="1666376at2759"/>
<feature type="region of interest" description="Disordered" evidence="6">
    <location>
        <begin position="593"/>
        <end position="620"/>
    </location>
</feature>
<evidence type="ECO:0000256" key="2">
    <source>
        <dbReference type="ARBA" id="ARBA00023015"/>
    </source>
</evidence>
<dbReference type="Proteomes" id="UP000541444">
    <property type="component" value="Unassembled WGS sequence"/>
</dbReference>
<feature type="domain" description="TF-B3" evidence="7">
    <location>
        <begin position="1"/>
        <end position="79"/>
    </location>
</feature>
<dbReference type="InterPro" id="IPR015300">
    <property type="entry name" value="DNA-bd_pseudobarrel_sf"/>
</dbReference>
<evidence type="ECO:0000256" key="3">
    <source>
        <dbReference type="ARBA" id="ARBA00023125"/>
    </source>
</evidence>
<evidence type="ECO:0000256" key="1">
    <source>
        <dbReference type="ARBA" id="ARBA00004123"/>
    </source>
</evidence>
<dbReference type="SMART" id="SM01019">
    <property type="entry name" value="B3"/>
    <property type="match status" value="4"/>
</dbReference>
<feature type="compositionally biased region" description="Low complexity" evidence="6">
    <location>
        <begin position="601"/>
        <end position="610"/>
    </location>
</feature>
<evidence type="ECO:0000256" key="5">
    <source>
        <dbReference type="ARBA" id="ARBA00023242"/>
    </source>
</evidence>
<gene>
    <name evidence="8" type="ORF">GIB67_015952</name>
</gene>
<dbReference type="InterPro" id="IPR003340">
    <property type="entry name" value="B3_DNA-bd"/>
</dbReference>
<dbReference type="Gene3D" id="2.40.330.10">
    <property type="entry name" value="DNA-binding pseudobarrel domain"/>
    <property type="match status" value="4"/>
</dbReference>
<dbReference type="PANTHER" id="PTHR31674:SF25">
    <property type="entry name" value="B3 DOMAIN-CONTAINING TRANSCRIPTION FACTOR VRN1-LIKE"/>
    <property type="match status" value="1"/>
</dbReference>
<organism evidence="8 9">
    <name type="scientific">Kingdonia uniflora</name>
    <dbReference type="NCBI Taxonomy" id="39325"/>
    <lineage>
        <taxon>Eukaryota</taxon>
        <taxon>Viridiplantae</taxon>
        <taxon>Streptophyta</taxon>
        <taxon>Embryophyta</taxon>
        <taxon>Tracheophyta</taxon>
        <taxon>Spermatophyta</taxon>
        <taxon>Magnoliopsida</taxon>
        <taxon>Ranunculales</taxon>
        <taxon>Circaeasteraceae</taxon>
        <taxon>Kingdonia</taxon>
    </lineage>
</organism>
<comment type="caution">
    <text evidence="8">The sequence shown here is derived from an EMBL/GenBank/DDBJ whole genome shotgun (WGS) entry which is preliminary data.</text>
</comment>
<dbReference type="CDD" id="cd10017">
    <property type="entry name" value="B3_DNA"/>
    <property type="match status" value="4"/>
</dbReference>
<feature type="domain" description="TF-B3" evidence="7">
    <location>
        <begin position="365"/>
        <end position="461"/>
    </location>
</feature>
<evidence type="ECO:0000313" key="9">
    <source>
        <dbReference type="Proteomes" id="UP000541444"/>
    </source>
</evidence>
<sequence length="778" mass="87097">RVPRAFLKHFNGISLPRKSFLRSPYGKSWTVILKKIDNDLYFCNGWLKFVSDHSLEAGDFLIFIYRGKSKFDIKIYGRTCCEKKVSLAKKNVTPTSSFNDDPKQGGTTKPKSMCNCHENEANKADVSNKTKCEVVRPRRTIISIVGRKGCIEVPYSSKSHKRDSISTTKVEKKQATEATRKYISRREKSYVKMVSERCFTAVCRPSRKSHMTIPNELAAKLDLKRMESVMLQDPRGELWPVKISIRRNDRIDLGKGWREFWNANGLAVGDTCQFEFLEAKDNPVKVGIYQASVASNKETCGLLKPNKISAINAKTTEATEAPSSVVSTEQSLRSITEVHRKEANGASFFIKPVKRRKISITVEQEGCFAAICRTSRKKFLTVPKELAAKLDLKSKESVMLKDPHGESWPVKINICGDGRLNFAEGWKSFWNGNRLAEGDTCQFEFMQGDDNPVKVDIFRAGDRNPTLFSLKTASQSWKPRSKVAKRPADSVDGGVEATNENPLEVLYDSHSRFPASSRDNIAGIPWSLDGAVLSNESACHTETRLKKESCFCVTCSYKELVDVTQSSRADQIGGDNVIINWENEMSAIHYYDSSSKQRKANGPNSNNNAENLRESVPSDNGVGFQLNSSKLTKSTTDVGEALGSEQSCPTEGFSFCHGVQKTGLTNPSFTVKICPTYLKRPFVQIPISFCINHLAQKLKSFKLCGPDGRIWEAKFSFGKNAYISGGWRAFALEYNMREHDVCSFEMIKVKDEVVLKVSISRGFVEDIGTLPADDILLN</sequence>
<feature type="compositionally biased region" description="Polar residues" evidence="6">
    <location>
        <begin position="92"/>
        <end position="110"/>
    </location>
</feature>
<keyword evidence="9" id="KW-1185">Reference proteome</keyword>
<keyword evidence="5" id="KW-0539">Nucleus</keyword>
<keyword evidence="4" id="KW-0804">Transcription</keyword>
<dbReference type="GO" id="GO:0003677">
    <property type="term" value="F:DNA binding"/>
    <property type="evidence" value="ECO:0007669"/>
    <property type="project" value="UniProtKB-KW"/>
</dbReference>
<dbReference type="InterPro" id="IPR039218">
    <property type="entry name" value="REM_fam"/>
</dbReference>
<proteinExistence type="predicted"/>